<protein>
    <submittedName>
        <fullName evidence="1">Uncharacterized protein</fullName>
    </submittedName>
</protein>
<organism evidence="1 2">
    <name type="scientific">Bacillus subtilis</name>
    <dbReference type="NCBI Taxonomy" id="1423"/>
    <lineage>
        <taxon>Bacteria</taxon>
        <taxon>Bacillati</taxon>
        <taxon>Bacillota</taxon>
        <taxon>Bacilli</taxon>
        <taxon>Bacillales</taxon>
        <taxon>Bacillaceae</taxon>
        <taxon>Bacillus</taxon>
    </lineage>
</organism>
<accession>A0AAP1E1U2</accession>
<dbReference type="AlphaFoldDB" id="A0AAP1E1U2"/>
<reference evidence="1 2" key="1">
    <citation type="submission" date="2015-09" db="EMBL/GenBank/DDBJ databases">
        <title>Spore heat resistance.</title>
        <authorList>
            <person name="Boekhorst J."/>
            <person name="Berendsen E.M."/>
            <person name="Wells-Bennik M.H."/>
            <person name="Kuipers O.P."/>
        </authorList>
    </citation>
    <scope>NUCLEOTIDE SEQUENCE [LARGE SCALE GENOMIC DNA]</scope>
    <source>
        <strain evidence="1 2">B4122</strain>
    </source>
</reference>
<dbReference type="RefSeq" id="WP_282627626.1">
    <property type="nucleotide sequence ID" value="NZ_JALHRZ010000011.1"/>
</dbReference>
<dbReference type="EMBL" id="LJZV01000015">
    <property type="protein sequence ID" value="KZD90622.1"/>
    <property type="molecule type" value="Genomic_DNA"/>
</dbReference>
<evidence type="ECO:0000313" key="1">
    <source>
        <dbReference type="EMBL" id="KZD90622.1"/>
    </source>
</evidence>
<comment type="caution">
    <text evidence="1">The sequence shown here is derived from an EMBL/GenBank/DDBJ whole genome shotgun (WGS) entry which is preliminary data.</text>
</comment>
<gene>
    <name evidence="1" type="ORF">B4122_3049</name>
</gene>
<name>A0AAP1E1U2_BACIU</name>
<evidence type="ECO:0000313" key="2">
    <source>
        <dbReference type="Proteomes" id="UP000076442"/>
    </source>
</evidence>
<sequence length="43" mass="4591">MKKILISSALIGILFAGLLNVENVYAAMNDSGTFHVAEKAINI</sequence>
<proteinExistence type="predicted"/>
<dbReference type="Proteomes" id="UP000076442">
    <property type="component" value="Unassembled WGS sequence"/>
</dbReference>